<evidence type="ECO:0000256" key="3">
    <source>
        <dbReference type="ARBA" id="ARBA00022448"/>
    </source>
</evidence>
<dbReference type="Pfam" id="PF02321">
    <property type="entry name" value="OEP"/>
    <property type="match status" value="2"/>
</dbReference>
<keyword evidence="5" id="KW-0812">Transmembrane</keyword>
<gene>
    <name evidence="10" type="ORF">QM524_22850</name>
</gene>
<organism evidence="10 11">
    <name type="scientific">Flectobacillus roseus</name>
    <dbReference type="NCBI Taxonomy" id="502259"/>
    <lineage>
        <taxon>Bacteria</taxon>
        <taxon>Pseudomonadati</taxon>
        <taxon>Bacteroidota</taxon>
        <taxon>Cytophagia</taxon>
        <taxon>Cytophagales</taxon>
        <taxon>Flectobacillaceae</taxon>
        <taxon>Flectobacillus</taxon>
    </lineage>
</organism>
<accession>A0ABT6YEQ8</accession>
<evidence type="ECO:0000256" key="7">
    <source>
        <dbReference type="ARBA" id="ARBA00023237"/>
    </source>
</evidence>
<keyword evidence="11" id="KW-1185">Reference proteome</keyword>
<keyword evidence="6" id="KW-0472">Membrane</keyword>
<dbReference type="PANTHER" id="PTHR30026:SF20">
    <property type="entry name" value="OUTER MEMBRANE PROTEIN TOLC"/>
    <property type="match status" value="1"/>
</dbReference>
<evidence type="ECO:0000256" key="1">
    <source>
        <dbReference type="ARBA" id="ARBA00004442"/>
    </source>
</evidence>
<comment type="subcellular location">
    <subcellularLocation>
        <location evidence="1">Cell outer membrane</location>
    </subcellularLocation>
</comment>
<reference evidence="10 11" key="1">
    <citation type="submission" date="2023-05" db="EMBL/GenBank/DDBJ databases">
        <title>Novel species of genus Flectobacillus isolated from stream in China.</title>
        <authorList>
            <person name="Lu H."/>
        </authorList>
    </citation>
    <scope>NUCLEOTIDE SEQUENCE [LARGE SCALE GENOMIC DNA]</scope>
    <source>
        <strain evidence="10 11">KCTC 42575</strain>
    </source>
</reference>
<dbReference type="SUPFAM" id="SSF56954">
    <property type="entry name" value="Outer membrane efflux proteins (OEP)"/>
    <property type="match status" value="1"/>
</dbReference>
<dbReference type="EMBL" id="JASHIF010000025">
    <property type="protein sequence ID" value="MDI9862081.1"/>
    <property type="molecule type" value="Genomic_DNA"/>
</dbReference>
<feature type="coiled-coil region" evidence="8">
    <location>
        <begin position="381"/>
        <end position="438"/>
    </location>
</feature>
<dbReference type="Proteomes" id="UP001236507">
    <property type="component" value="Unassembled WGS sequence"/>
</dbReference>
<evidence type="ECO:0000256" key="6">
    <source>
        <dbReference type="ARBA" id="ARBA00023136"/>
    </source>
</evidence>
<sequence length="487" mass="53504">MKSGVYRLLVGAALIAGTQAQAQTAVEAPSSKGPKITLQQAVDIALRNNISVKQSEIQLQNAVLNYQQAKNNQLPGANGTVSEFFNFGRSLDPFTNTYVARNINYNSLGVNAGVTVFNGNLLKNTIAQNDLLVKANQLDMQAMKENISMQVVLAYLNILNAEDQLTIAQSQTAITKLQIERTEKLVRAGSLPQTNLLDLKAQVANEETTVVNNQSTLDLAKLNLVQLLNDKEFSNNVNLDRISVPTPSTTAYEAPVDQIYQTAEGTQPTVKASDLRVKSADKGIEIARASFLPTINLSASTGANQSNAQKIYKVDGTSQQNLGTVSFNGQDIPLVVNTPRTVEAGTVGYFKQLENTFNYAFGASANIPIFSRFANKTRVSQAKLQKVNAELEAQKTRLTLRQNIEQAYTNMSNSAKRYEALTVQVTALEESFRAAESRFNAGAIDFVSYNLQKTNLDKAKANQIQAKYDFIFRTKILDYYQNKPLTF</sequence>
<proteinExistence type="inferred from homology"/>
<protein>
    <submittedName>
        <fullName evidence="10">TolC family protein</fullName>
    </submittedName>
</protein>
<keyword evidence="9" id="KW-0732">Signal</keyword>
<keyword evidence="8" id="KW-0175">Coiled coil</keyword>
<dbReference type="InterPro" id="IPR003423">
    <property type="entry name" value="OMP_efflux"/>
</dbReference>
<dbReference type="PANTHER" id="PTHR30026">
    <property type="entry name" value="OUTER MEMBRANE PROTEIN TOLC"/>
    <property type="match status" value="1"/>
</dbReference>
<evidence type="ECO:0000256" key="8">
    <source>
        <dbReference type="SAM" id="Coils"/>
    </source>
</evidence>
<feature type="chain" id="PRO_5045448274" evidence="9">
    <location>
        <begin position="23"/>
        <end position="487"/>
    </location>
</feature>
<keyword evidence="4" id="KW-1134">Transmembrane beta strand</keyword>
<dbReference type="RefSeq" id="WP_283346389.1">
    <property type="nucleotide sequence ID" value="NZ_JASHIF010000025.1"/>
</dbReference>
<evidence type="ECO:0000313" key="10">
    <source>
        <dbReference type="EMBL" id="MDI9862081.1"/>
    </source>
</evidence>
<comment type="caution">
    <text evidence="10">The sequence shown here is derived from an EMBL/GenBank/DDBJ whole genome shotgun (WGS) entry which is preliminary data.</text>
</comment>
<evidence type="ECO:0000256" key="4">
    <source>
        <dbReference type="ARBA" id="ARBA00022452"/>
    </source>
</evidence>
<evidence type="ECO:0000313" key="11">
    <source>
        <dbReference type="Proteomes" id="UP001236507"/>
    </source>
</evidence>
<keyword evidence="3" id="KW-0813">Transport</keyword>
<evidence type="ECO:0000256" key="9">
    <source>
        <dbReference type="SAM" id="SignalP"/>
    </source>
</evidence>
<keyword evidence="7" id="KW-0998">Cell outer membrane</keyword>
<name>A0ABT6YEQ8_9BACT</name>
<dbReference type="Gene3D" id="1.20.1600.10">
    <property type="entry name" value="Outer membrane efflux proteins (OEP)"/>
    <property type="match status" value="1"/>
</dbReference>
<evidence type="ECO:0000256" key="5">
    <source>
        <dbReference type="ARBA" id="ARBA00022692"/>
    </source>
</evidence>
<feature type="signal peptide" evidence="9">
    <location>
        <begin position="1"/>
        <end position="22"/>
    </location>
</feature>
<comment type="similarity">
    <text evidence="2">Belongs to the outer membrane factor (OMF) (TC 1.B.17) family.</text>
</comment>
<dbReference type="InterPro" id="IPR051906">
    <property type="entry name" value="TolC-like"/>
</dbReference>
<evidence type="ECO:0000256" key="2">
    <source>
        <dbReference type="ARBA" id="ARBA00007613"/>
    </source>
</evidence>